<evidence type="ECO:0000313" key="14">
    <source>
        <dbReference type="Proteomes" id="UP000515208"/>
    </source>
</evidence>
<keyword evidence="10" id="KW-0539">Nucleus</keyword>
<dbReference type="FunFam" id="3.30.160.60:FF:000044">
    <property type="entry name" value="zinc finger protein 37 homolog"/>
    <property type="match status" value="1"/>
</dbReference>
<dbReference type="KEGG" id="bbis:104982150"/>
<feature type="domain" description="C2H2-type" evidence="12">
    <location>
        <begin position="86"/>
        <end position="113"/>
    </location>
</feature>
<dbReference type="InterPro" id="IPR036051">
    <property type="entry name" value="KRAB_dom_sf"/>
</dbReference>
<dbReference type="Gene3D" id="3.30.160.60">
    <property type="entry name" value="Classic Zinc Finger"/>
    <property type="match status" value="5"/>
</dbReference>
<dbReference type="PROSITE" id="PS00028">
    <property type="entry name" value="ZINC_FINGER_C2H2_1"/>
    <property type="match status" value="4"/>
</dbReference>
<sequence length="213" mass="24464">MAWLEFPRGRKGLVTFSDVAIDFSQEEWACLDSRQRDLYWDVMLENYSNLVSLGEKPYECKECGKAFRWGSSLVKHERIHTGEKPYKCTECGKAFNCGYHLTQHERIHTGETPYRCKECGKAFIYGSSLVKHERIHTGFKPYGCQECGKAFSHSHQLTQHQKTHTGEKPSECKECGKATCNHGIHLRDDERIPTVEKPFMYKGLPSTFVSSTT</sequence>
<evidence type="ECO:0000256" key="8">
    <source>
        <dbReference type="ARBA" id="ARBA00023125"/>
    </source>
</evidence>
<dbReference type="SUPFAM" id="SSF109640">
    <property type="entry name" value="KRAB domain (Kruppel-associated box)"/>
    <property type="match status" value="1"/>
</dbReference>
<protein>
    <submittedName>
        <fullName evidence="15">Zinc finger protein 331-like</fullName>
    </submittedName>
</protein>
<dbReference type="OrthoDB" id="9622403at2759"/>
<evidence type="ECO:0000256" key="9">
    <source>
        <dbReference type="ARBA" id="ARBA00023163"/>
    </source>
</evidence>
<dbReference type="Pfam" id="PF01352">
    <property type="entry name" value="KRAB"/>
    <property type="match status" value="1"/>
</dbReference>
<keyword evidence="3" id="KW-0479">Metal-binding</keyword>
<dbReference type="Gene3D" id="6.10.140.140">
    <property type="match status" value="1"/>
</dbReference>
<evidence type="ECO:0000256" key="7">
    <source>
        <dbReference type="ARBA" id="ARBA00023015"/>
    </source>
</evidence>
<dbReference type="FunFam" id="3.30.160.60:FF:002343">
    <property type="entry name" value="Zinc finger protein 33A"/>
    <property type="match status" value="1"/>
</dbReference>
<keyword evidence="8" id="KW-0238">DNA-binding</keyword>
<dbReference type="GO" id="GO:0008270">
    <property type="term" value="F:zinc ion binding"/>
    <property type="evidence" value="ECO:0007669"/>
    <property type="project" value="UniProtKB-KW"/>
</dbReference>
<keyword evidence="4" id="KW-0677">Repeat</keyword>
<feature type="domain" description="C2H2-type" evidence="12">
    <location>
        <begin position="142"/>
        <end position="169"/>
    </location>
</feature>
<evidence type="ECO:0000256" key="5">
    <source>
        <dbReference type="ARBA" id="ARBA00022771"/>
    </source>
</evidence>
<dbReference type="Proteomes" id="UP000515208">
    <property type="component" value="Unplaced"/>
</dbReference>
<evidence type="ECO:0000256" key="3">
    <source>
        <dbReference type="ARBA" id="ARBA00022723"/>
    </source>
</evidence>
<dbReference type="InterPro" id="IPR013087">
    <property type="entry name" value="Znf_C2H2_type"/>
</dbReference>
<dbReference type="InterPro" id="IPR036236">
    <property type="entry name" value="Znf_C2H2_sf"/>
</dbReference>
<dbReference type="PROSITE" id="PS50805">
    <property type="entry name" value="KRAB"/>
    <property type="match status" value="1"/>
</dbReference>
<evidence type="ECO:0000256" key="2">
    <source>
        <dbReference type="ARBA" id="ARBA00006991"/>
    </source>
</evidence>
<keyword evidence="5 11" id="KW-0863">Zinc-finger</keyword>
<dbReference type="GO" id="GO:0000977">
    <property type="term" value="F:RNA polymerase II transcription regulatory region sequence-specific DNA binding"/>
    <property type="evidence" value="ECO:0007669"/>
    <property type="project" value="TreeGrafter"/>
</dbReference>
<evidence type="ECO:0000256" key="1">
    <source>
        <dbReference type="ARBA" id="ARBA00004123"/>
    </source>
</evidence>
<reference evidence="15" key="1">
    <citation type="submission" date="2025-08" db="UniProtKB">
        <authorList>
            <consortium name="RefSeq"/>
        </authorList>
    </citation>
    <scope>IDENTIFICATION</scope>
    <source>
        <tissue evidence="15">Blood</tissue>
    </source>
</reference>
<dbReference type="SMART" id="SM00349">
    <property type="entry name" value="KRAB"/>
    <property type="match status" value="1"/>
</dbReference>
<dbReference type="Pfam" id="PF00096">
    <property type="entry name" value="zf-C2H2"/>
    <property type="match status" value="2"/>
</dbReference>
<name>A0A6P3GJU7_BISBB</name>
<accession>A0A6P3GJU7</accession>
<feature type="domain" description="C2H2-type" evidence="12">
    <location>
        <begin position="114"/>
        <end position="141"/>
    </location>
</feature>
<dbReference type="PROSITE" id="PS50157">
    <property type="entry name" value="ZINC_FINGER_C2H2_2"/>
    <property type="match status" value="4"/>
</dbReference>
<evidence type="ECO:0000256" key="6">
    <source>
        <dbReference type="ARBA" id="ARBA00022833"/>
    </source>
</evidence>
<dbReference type="SUPFAM" id="SSF57667">
    <property type="entry name" value="beta-beta-alpha zinc fingers"/>
    <property type="match status" value="2"/>
</dbReference>
<feature type="domain" description="C2H2-type" evidence="12">
    <location>
        <begin position="58"/>
        <end position="85"/>
    </location>
</feature>
<dbReference type="Pfam" id="PF13465">
    <property type="entry name" value="zf-H2C2_2"/>
    <property type="match status" value="1"/>
</dbReference>
<dbReference type="CDD" id="cd07765">
    <property type="entry name" value="KRAB_A-box"/>
    <property type="match status" value="1"/>
</dbReference>
<keyword evidence="14" id="KW-1185">Reference proteome</keyword>
<evidence type="ECO:0000256" key="10">
    <source>
        <dbReference type="ARBA" id="ARBA00023242"/>
    </source>
</evidence>
<gene>
    <name evidence="15" type="primary">LOC104982150</name>
</gene>
<feature type="domain" description="KRAB" evidence="13">
    <location>
        <begin position="14"/>
        <end position="101"/>
    </location>
</feature>
<evidence type="ECO:0000259" key="13">
    <source>
        <dbReference type="PROSITE" id="PS50805"/>
    </source>
</evidence>
<keyword evidence="6" id="KW-0862">Zinc</keyword>
<dbReference type="GeneID" id="104982150"/>
<keyword evidence="9" id="KW-0804">Transcription</keyword>
<dbReference type="InterPro" id="IPR001909">
    <property type="entry name" value="KRAB"/>
</dbReference>
<dbReference type="GO" id="GO:0000981">
    <property type="term" value="F:DNA-binding transcription factor activity, RNA polymerase II-specific"/>
    <property type="evidence" value="ECO:0007669"/>
    <property type="project" value="TreeGrafter"/>
</dbReference>
<dbReference type="AlphaFoldDB" id="A0A6P3GJU7"/>
<evidence type="ECO:0000256" key="4">
    <source>
        <dbReference type="ARBA" id="ARBA00022737"/>
    </source>
</evidence>
<dbReference type="GO" id="GO:0005634">
    <property type="term" value="C:nucleus"/>
    <property type="evidence" value="ECO:0007669"/>
    <property type="project" value="UniProtKB-SubCell"/>
</dbReference>
<dbReference type="FunFam" id="3.30.160.60:FF:000281">
    <property type="entry name" value="Zinc finger protein 558 isoform X1"/>
    <property type="match status" value="1"/>
</dbReference>
<evidence type="ECO:0000256" key="11">
    <source>
        <dbReference type="PROSITE-ProRule" id="PRU00042"/>
    </source>
</evidence>
<comment type="similarity">
    <text evidence="2">Belongs to the krueppel C2H2-type zinc-finger protein family.</text>
</comment>
<dbReference type="SMART" id="SM00355">
    <property type="entry name" value="ZnF_C2H2"/>
    <property type="match status" value="4"/>
</dbReference>
<dbReference type="PANTHER" id="PTHR24381:SF462">
    <property type="entry name" value="ZINC FINGER PROTEIN 566"/>
    <property type="match status" value="1"/>
</dbReference>
<proteinExistence type="inferred from homology"/>
<comment type="subcellular location">
    <subcellularLocation>
        <location evidence="1">Nucleus</location>
    </subcellularLocation>
</comment>
<dbReference type="PANTHER" id="PTHR24381">
    <property type="entry name" value="ZINC FINGER PROTEIN"/>
    <property type="match status" value="1"/>
</dbReference>
<evidence type="ECO:0000313" key="15">
    <source>
        <dbReference type="RefSeq" id="XP_010829771.1"/>
    </source>
</evidence>
<organism evidence="14 15">
    <name type="scientific">Bison bison bison</name>
    <name type="common">North American plains bison</name>
    <dbReference type="NCBI Taxonomy" id="43346"/>
    <lineage>
        <taxon>Eukaryota</taxon>
        <taxon>Metazoa</taxon>
        <taxon>Chordata</taxon>
        <taxon>Craniata</taxon>
        <taxon>Vertebrata</taxon>
        <taxon>Euteleostomi</taxon>
        <taxon>Mammalia</taxon>
        <taxon>Eutheria</taxon>
        <taxon>Laurasiatheria</taxon>
        <taxon>Artiodactyla</taxon>
        <taxon>Ruminantia</taxon>
        <taxon>Pecora</taxon>
        <taxon>Bovidae</taxon>
        <taxon>Bovinae</taxon>
        <taxon>Bison</taxon>
    </lineage>
</organism>
<evidence type="ECO:0000259" key="12">
    <source>
        <dbReference type="PROSITE" id="PS50157"/>
    </source>
</evidence>
<keyword evidence="7" id="KW-0805">Transcription regulation</keyword>
<dbReference type="FunFam" id="3.30.160.60:FF:002004">
    <property type="entry name" value="Zinc finger protein 473"/>
    <property type="match status" value="1"/>
</dbReference>
<dbReference type="RefSeq" id="XP_010829771.1">
    <property type="nucleotide sequence ID" value="XM_010831469.1"/>
</dbReference>